<sequence length="325" mass="34698">MTADPTAGQGTGVPDEAARQLYLAILAEGGRIPVSAVAPAAEPALRQLLDTGLLMPNAVDASYNAVSPRAVTDRLGAELRSEATRLLVRAEGLPTALDTLTKAYDAVPRLPDQPGDTTLVQGREAIRHRIAELLSDCQEGLLTAQPGTREATTMALALRQDVPLLLSGRSLRTLYQPTAVLDGSAADYALEVTRLGARLRVLDEPFQRMIIVDRSIAVVPAADDHSRAAFISDPAAVAFLVAVFERDWARADSVEWEPAAAKGAARLAADRVGRLLATGLTQRAVATRLGLSERTVAAHIARLRERHGAQTLFQLGWLMRGGRGE</sequence>
<reference evidence="2" key="1">
    <citation type="journal article" date="2014" name="Int. J. Syst. Evol. Microbiol.">
        <title>Complete genome sequence of Corynebacterium casei LMG S-19264T (=DSM 44701T), isolated from a smear-ripened cheese.</title>
        <authorList>
            <consortium name="US DOE Joint Genome Institute (JGI-PGF)"/>
            <person name="Walter F."/>
            <person name="Albersmeier A."/>
            <person name="Kalinowski J."/>
            <person name="Ruckert C."/>
        </authorList>
    </citation>
    <scope>NUCLEOTIDE SEQUENCE</scope>
    <source>
        <strain evidence="2">JCM 4646</strain>
    </source>
</reference>
<proteinExistence type="predicted"/>
<dbReference type="GO" id="GO:0006355">
    <property type="term" value="P:regulation of DNA-templated transcription"/>
    <property type="evidence" value="ECO:0007669"/>
    <property type="project" value="InterPro"/>
</dbReference>
<dbReference type="InterPro" id="IPR000792">
    <property type="entry name" value="Tscrpt_reg_LuxR_C"/>
</dbReference>
<dbReference type="GeneID" id="95353079"/>
<gene>
    <name evidence="2" type="ORF">GCM10018781_26240</name>
</gene>
<dbReference type="RefSeq" id="WP_190210977.1">
    <property type="nucleotide sequence ID" value="NZ_BNBO01000011.1"/>
</dbReference>
<dbReference type="InterPro" id="IPR016032">
    <property type="entry name" value="Sig_transdc_resp-reg_C-effctor"/>
</dbReference>
<dbReference type="PANTHER" id="PTHR34293:SF1">
    <property type="entry name" value="HTH-TYPE TRANSCRIPTIONAL REGULATOR TRMBL2"/>
    <property type="match status" value="1"/>
</dbReference>
<dbReference type="EMBL" id="BNBO01000011">
    <property type="protein sequence ID" value="GHH68726.1"/>
    <property type="molecule type" value="Genomic_DNA"/>
</dbReference>
<keyword evidence="3" id="KW-1185">Reference proteome</keyword>
<reference evidence="2" key="2">
    <citation type="submission" date="2020-09" db="EMBL/GenBank/DDBJ databases">
        <authorList>
            <person name="Sun Q."/>
            <person name="Ohkuma M."/>
        </authorList>
    </citation>
    <scope>NUCLEOTIDE SEQUENCE</scope>
    <source>
        <strain evidence="2">JCM 4646</strain>
    </source>
</reference>
<evidence type="ECO:0000313" key="2">
    <source>
        <dbReference type="EMBL" id="GHH68726.1"/>
    </source>
</evidence>
<dbReference type="InterPro" id="IPR051797">
    <property type="entry name" value="TrmB-like"/>
</dbReference>
<dbReference type="Proteomes" id="UP000617734">
    <property type="component" value="Unassembled WGS sequence"/>
</dbReference>
<dbReference type="SUPFAM" id="SSF46894">
    <property type="entry name" value="C-terminal effector domain of the bipartite response regulators"/>
    <property type="match status" value="1"/>
</dbReference>
<dbReference type="AlphaFoldDB" id="A0A919KQT8"/>
<evidence type="ECO:0000313" key="3">
    <source>
        <dbReference type="Proteomes" id="UP000617734"/>
    </source>
</evidence>
<evidence type="ECO:0000259" key="1">
    <source>
        <dbReference type="SMART" id="SM00421"/>
    </source>
</evidence>
<dbReference type="InterPro" id="IPR036388">
    <property type="entry name" value="WH-like_DNA-bd_sf"/>
</dbReference>
<dbReference type="Gene3D" id="1.10.10.10">
    <property type="entry name" value="Winged helix-like DNA-binding domain superfamily/Winged helix DNA-binding domain"/>
    <property type="match status" value="1"/>
</dbReference>
<feature type="domain" description="HTH luxR-type" evidence="1">
    <location>
        <begin position="271"/>
        <end position="319"/>
    </location>
</feature>
<accession>A0A919KQT8</accession>
<dbReference type="PANTHER" id="PTHR34293">
    <property type="entry name" value="HTH-TYPE TRANSCRIPTIONAL REGULATOR TRMBL2"/>
    <property type="match status" value="1"/>
</dbReference>
<dbReference type="Pfam" id="PF00196">
    <property type="entry name" value="GerE"/>
    <property type="match status" value="1"/>
</dbReference>
<organism evidence="2 3">
    <name type="scientific">Kitasatospora indigofera</name>
    <dbReference type="NCBI Taxonomy" id="67307"/>
    <lineage>
        <taxon>Bacteria</taxon>
        <taxon>Bacillati</taxon>
        <taxon>Actinomycetota</taxon>
        <taxon>Actinomycetes</taxon>
        <taxon>Kitasatosporales</taxon>
        <taxon>Streptomycetaceae</taxon>
        <taxon>Kitasatospora</taxon>
    </lineage>
</organism>
<protein>
    <recommendedName>
        <fullName evidence="1">HTH luxR-type domain-containing protein</fullName>
    </recommendedName>
</protein>
<comment type="caution">
    <text evidence="2">The sequence shown here is derived from an EMBL/GenBank/DDBJ whole genome shotgun (WGS) entry which is preliminary data.</text>
</comment>
<dbReference type="GO" id="GO:0003677">
    <property type="term" value="F:DNA binding"/>
    <property type="evidence" value="ECO:0007669"/>
    <property type="project" value="InterPro"/>
</dbReference>
<name>A0A919KQT8_9ACTN</name>
<dbReference type="SMART" id="SM00421">
    <property type="entry name" value="HTH_LUXR"/>
    <property type="match status" value="1"/>
</dbReference>